<organism evidence="2 3">
    <name type="scientific">Pseudonocardia eucalypti</name>
    <dbReference type="NCBI Taxonomy" id="648755"/>
    <lineage>
        <taxon>Bacteria</taxon>
        <taxon>Bacillati</taxon>
        <taxon>Actinomycetota</taxon>
        <taxon>Actinomycetes</taxon>
        <taxon>Pseudonocardiales</taxon>
        <taxon>Pseudonocardiaceae</taxon>
        <taxon>Pseudonocardia</taxon>
    </lineage>
</organism>
<feature type="compositionally biased region" description="Basic and acidic residues" evidence="1">
    <location>
        <begin position="35"/>
        <end position="55"/>
    </location>
</feature>
<feature type="region of interest" description="Disordered" evidence="1">
    <location>
        <begin position="1"/>
        <end position="86"/>
    </location>
</feature>
<comment type="caution">
    <text evidence="2">The sequence shown here is derived from an EMBL/GenBank/DDBJ whole genome shotgun (WGS) entry which is preliminary data.</text>
</comment>
<protein>
    <submittedName>
        <fullName evidence="2">Uncharacterized protein</fullName>
    </submittedName>
</protein>
<sequence>MRVDPVAERPAVEHPEAGRQDRGGHQPVRVPRLPGDQHPDSDGDQRHGAGDRQRELPYPVPKPTKQRRAAPGVGLVALGRPRGPRLGHPVAVAGRLGRAAIGVAGRRAGVPRRARPAGASALVVVLVPCVPHPPVLVTQPGGGVEQVSDERTAG</sequence>
<evidence type="ECO:0000313" key="2">
    <source>
        <dbReference type="EMBL" id="GAA5172830.1"/>
    </source>
</evidence>
<proteinExistence type="predicted"/>
<dbReference type="EMBL" id="BAABJP010000052">
    <property type="protein sequence ID" value="GAA5172830.1"/>
    <property type="molecule type" value="Genomic_DNA"/>
</dbReference>
<reference evidence="3" key="1">
    <citation type="journal article" date="2019" name="Int. J. Syst. Evol. Microbiol.">
        <title>The Global Catalogue of Microorganisms (GCM) 10K type strain sequencing project: providing services to taxonomists for standard genome sequencing and annotation.</title>
        <authorList>
            <consortium name="The Broad Institute Genomics Platform"/>
            <consortium name="The Broad Institute Genome Sequencing Center for Infectious Disease"/>
            <person name="Wu L."/>
            <person name="Ma J."/>
        </authorList>
    </citation>
    <scope>NUCLEOTIDE SEQUENCE [LARGE SCALE GENOMIC DNA]</scope>
    <source>
        <strain evidence="3">JCM 18303</strain>
    </source>
</reference>
<evidence type="ECO:0000313" key="3">
    <source>
        <dbReference type="Proteomes" id="UP001428817"/>
    </source>
</evidence>
<keyword evidence="3" id="KW-1185">Reference proteome</keyword>
<accession>A0ABP9R7U6</accession>
<name>A0ABP9R7U6_9PSEU</name>
<gene>
    <name evidence="2" type="ORF">GCM10023321_73200</name>
</gene>
<feature type="compositionally biased region" description="Basic and acidic residues" evidence="1">
    <location>
        <begin position="1"/>
        <end position="24"/>
    </location>
</feature>
<dbReference type="Proteomes" id="UP001428817">
    <property type="component" value="Unassembled WGS sequence"/>
</dbReference>
<evidence type="ECO:0000256" key="1">
    <source>
        <dbReference type="SAM" id="MobiDB-lite"/>
    </source>
</evidence>